<sequence>MLGLEGTRAGTLVTSPQPQKALVGRSVDGRPHRSKPVKPSQGRRCSVSLASAGPSSLGAATTLDKESPTISAPAPQNGSDSIDAQIAISNENAKLEGLNAENWERNALSIVVVGASGDLAKKKIFPALFAIFYEGMMPESFNIFGFARSAMSDDEFRDLIASSLTCRVDQKEDCSGKMDYFLDRCFYQPGQYGSEEDFHKLSERMTEHEQKREKADRVFYLSIPPSIFTQVAGAASKGASSPSGWTRVIVEKPFGKDTESFNKLSADLYQHLSEEQMYRIDHYLGKELIENLT</sequence>
<evidence type="ECO:0000313" key="12">
    <source>
        <dbReference type="Proteomes" id="UP001485043"/>
    </source>
</evidence>
<dbReference type="GO" id="GO:0050661">
    <property type="term" value="F:NADP binding"/>
    <property type="evidence" value="ECO:0007669"/>
    <property type="project" value="InterPro"/>
</dbReference>
<dbReference type="FunFam" id="3.40.50.720:FF:000222">
    <property type="entry name" value="Glucose-6-phosphate 1-dehydrogenase"/>
    <property type="match status" value="1"/>
</dbReference>
<evidence type="ECO:0000256" key="5">
    <source>
        <dbReference type="ARBA" id="ARBA00022857"/>
    </source>
</evidence>
<feature type="non-terminal residue" evidence="11">
    <location>
        <position position="293"/>
    </location>
</feature>
<accession>A0AAW1TAB4</accession>
<protein>
    <recommendedName>
        <fullName evidence="3">glucose-6-phosphate dehydrogenase (NADP(+))</fullName>
        <ecNumber evidence="3">1.1.1.49</ecNumber>
    </recommendedName>
</protein>
<gene>
    <name evidence="11" type="ORF">WJX84_009500</name>
</gene>
<dbReference type="SUPFAM" id="SSF51735">
    <property type="entry name" value="NAD(P)-binding Rossmann-fold domains"/>
    <property type="match status" value="1"/>
</dbReference>
<evidence type="ECO:0000256" key="1">
    <source>
        <dbReference type="ARBA" id="ARBA00004937"/>
    </source>
</evidence>
<dbReference type="GO" id="GO:0004345">
    <property type="term" value="F:glucose-6-phosphate dehydrogenase activity"/>
    <property type="evidence" value="ECO:0007669"/>
    <property type="project" value="UniProtKB-EC"/>
</dbReference>
<dbReference type="EC" id="1.1.1.49" evidence="3"/>
<dbReference type="InterPro" id="IPR019796">
    <property type="entry name" value="G6P_DH_AS"/>
</dbReference>
<dbReference type="Pfam" id="PF00479">
    <property type="entry name" value="G6PD_N"/>
    <property type="match status" value="1"/>
</dbReference>
<feature type="region of interest" description="Disordered" evidence="9">
    <location>
        <begin position="1"/>
        <end position="79"/>
    </location>
</feature>
<comment type="catalytic activity">
    <reaction evidence="8">
        <text>D-glucose 6-phosphate + NADP(+) = 6-phospho-D-glucono-1,5-lactone + NADPH + H(+)</text>
        <dbReference type="Rhea" id="RHEA:15841"/>
        <dbReference type="ChEBI" id="CHEBI:15378"/>
        <dbReference type="ChEBI" id="CHEBI:57783"/>
        <dbReference type="ChEBI" id="CHEBI:57955"/>
        <dbReference type="ChEBI" id="CHEBI:58349"/>
        <dbReference type="ChEBI" id="CHEBI:61548"/>
        <dbReference type="EC" id="1.1.1.49"/>
    </reaction>
</comment>
<dbReference type="PANTHER" id="PTHR23429">
    <property type="entry name" value="GLUCOSE-6-PHOSPHATE 1-DEHYDROGENASE G6PD"/>
    <property type="match status" value="1"/>
</dbReference>
<feature type="compositionally biased region" description="Low complexity" evidence="9">
    <location>
        <begin position="48"/>
        <end position="60"/>
    </location>
</feature>
<keyword evidence="4" id="KW-0313">Glucose metabolism</keyword>
<comment type="pathway">
    <text evidence="1">Carbohydrate degradation; pentose phosphate pathway; D-ribulose 5-phosphate from D-glucose 6-phosphate (oxidative stage): step 1/3.</text>
</comment>
<evidence type="ECO:0000256" key="7">
    <source>
        <dbReference type="ARBA" id="ARBA00023277"/>
    </source>
</evidence>
<comment type="caution">
    <text evidence="11">The sequence shown here is derived from an EMBL/GenBank/DDBJ whole genome shotgun (WGS) entry which is preliminary data.</text>
</comment>
<dbReference type="GO" id="GO:0006006">
    <property type="term" value="P:glucose metabolic process"/>
    <property type="evidence" value="ECO:0007669"/>
    <property type="project" value="UniProtKB-KW"/>
</dbReference>
<comment type="similarity">
    <text evidence="2">Belongs to the glucose-6-phosphate dehydrogenase family.</text>
</comment>
<evidence type="ECO:0000313" key="11">
    <source>
        <dbReference type="EMBL" id="KAK9866741.1"/>
    </source>
</evidence>
<organism evidence="11 12">
    <name type="scientific">Apatococcus fuscideae</name>
    <dbReference type="NCBI Taxonomy" id="2026836"/>
    <lineage>
        <taxon>Eukaryota</taxon>
        <taxon>Viridiplantae</taxon>
        <taxon>Chlorophyta</taxon>
        <taxon>core chlorophytes</taxon>
        <taxon>Trebouxiophyceae</taxon>
        <taxon>Chlorellales</taxon>
        <taxon>Chlorellaceae</taxon>
        <taxon>Apatococcus</taxon>
    </lineage>
</organism>
<dbReference type="InterPro" id="IPR001282">
    <property type="entry name" value="G6P_DH"/>
</dbReference>
<evidence type="ECO:0000259" key="10">
    <source>
        <dbReference type="Pfam" id="PF00479"/>
    </source>
</evidence>
<evidence type="ECO:0000256" key="6">
    <source>
        <dbReference type="ARBA" id="ARBA00023002"/>
    </source>
</evidence>
<keyword evidence="12" id="KW-1185">Reference proteome</keyword>
<keyword evidence="7" id="KW-0119">Carbohydrate metabolism</keyword>
<evidence type="ECO:0000256" key="4">
    <source>
        <dbReference type="ARBA" id="ARBA00022526"/>
    </source>
</evidence>
<dbReference type="EMBL" id="JALJOV010000137">
    <property type="protein sequence ID" value="KAK9866741.1"/>
    <property type="molecule type" value="Genomic_DNA"/>
</dbReference>
<dbReference type="PROSITE" id="PS00069">
    <property type="entry name" value="G6P_DEHYDROGENASE"/>
    <property type="match status" value="1"/>
</dbReference>
<reference evidence="11 12" key="1">
    <citation type="journal article" date="2024" name="Nat. Commun.">
        <title>Phylogenomics reveals the evolutionary origins of lichenization in chlorophyte algae.</title>
        <authorList>
            <person name="Puginier C."/>
            <person name="Libourel C."/>
            <person name="Otte J."/>
            <person name="Skaloud P."/>
            <person name="Haon M."/>
            <person name="Grisel S."/>
            <person name="Petersen M."/>
            <person name="Berrin J.G."/>
            <person name="Delaux P.M."/>
            <person name="Dal Grande F."/>
            <person name="Keller J."/>
        </authorList>
    </citation>
    <scope>NUCLEOTIDE SEQUENCE [LARGE SCALE GENOMIC DNA]</scope>
    <source>
        <strain evidence="11 12">SAG 2523</strain>
    </source>
</reference>
<dbReference type="PRINTS" id="PR00079">
    <property type="entry name" value="G6PDHDRGNASE"/>
</dbReference>
<name>A0AAW1TAB4_9CHLO</name>
<evidence type="ECO:0000256" key="3">
    <source>
        <dbReference type="ARBA" id="ARBA00013019"/>
    </source>
</evidence>
<dbReference type="Gene3D" id="3.40.50.720">
    <property type="entry name" value="NAD(P)-binding Rossmann-like Domain"/>
    <property type="match status" value="1"/>
</dbReference>
<dbReference type="AlphaFoldDB" id="A0AAW1TAB4"/>
<feature type="domain" description="Glucose-6-phosphate dehydrogenase NAD-binding" evidence="10">
    <location>
        <begin position="111"/>
        <end position="291"/>
    </location>
</feature>
<dbReference type="PANTHER" id="PTHR23429:SF13">
    <property type="entry name" value="GLUCOSE-6-PHOSPHATE 1-DEHYDROGENASE 1, CHLOROPLASTIC"/>
    <property type="match status" value="1"/>
</dbReference>
<feature type="compositionally biased region" description="Polar residues" evidence="9">
    <location>
        <begin position="68"/>
        <end position="79"/>
    </location>
</feature>
<evidence type="ECO:0000256" key="2">
    <source>
        <dbReference type="ARBA" id="ARBA00009975"/>
    </source>
</evidence>
<evidence type="ECO:0000256" key="8">
    <source>
        <dbReference type="ARBA" id="ARBA00048749"/>
    </source>
</evidence>
<dbReference type="Proteomes" id="UP001485043">
    <property type="component" value="Unassembled WGS sequence"/>
</dbReference>
<keyword evidence="6" id="KW-0560">Oxidoreductase</keyword>
<dbReference type="GO" id="GO:0009051">
    <property type="term" value="P:pentose-phosphate shunt, oxidative branch"/>
    <property type="evidence" value="ECO:0007669"/>
    <property type="project" value="UniProtKB-ARBA"/>
</dbReference>
<proteinExistence type="inferred from homology"/>
<keyword evidence="5" id="KW-0521">NADP</keyword>
<dbReference type="InterPro" id="IPR022674">
    <property type="entry name" value="G6P_DH_NAD-bd"/>
</dbReference>
<dbReference type="InterPro" id="IPR036291">
    <property type="entry name" value="NAD(P)-bd_dom_sf"/>
</dbReference>
<evidence type="ECO:0000256" key="9">
    <source>
        <dbReference type="SAM" id="MobiDB-lite"/>
    </source>
</evidence>